<dbReference type="InterPro" id="IPR004344">
    <property type="entry name" value="TTL/TTLL_fam"/>
</dbReference>
<dbReference type="Pfam" id="PF03133">
    <property type="entry name" value="TTL"/>
    <property type="match status" value="1"/>
</dbReference>
<evidence type="ECO:0000259" key="2">
    <source>
        <dbReference type="Pfam" id="PF01975"/>
    </source>
</evidence>
<evidence type="ECO:0000256" key="1">
    <source>
        <dbReference type="SAM" id="MobiDB-lite"/>
    </source>
</evidence>
<dbReference type="GO" id="GO:0000932">
    <property type="term" value="C:P-body"/>
    <property type="evidence" value="ECO:0007669"/>
    <property type="project" value="TreeGrafter"/>
</dbReference>
<dbReference type="InterPro" id="IPR027746">
    <property type="entry name" value="TTL"/>
</dbReference>
<dbReference type="Gene3D" id="3.40.1210.10">
    <property type="entry name" value="Survival protein SurE-like phosphatase/nucleotidase"/>
    <property type="match status" value="1"/>
</dbReference>
<dbReference type="PANTHER" id="PTHR47551:SF1">
    <property type="entry name" value="TUBULIN--TYROSINE LIGASE PBY1-RELATED"/>
    <property type="match status" value="1"/>
</dbReference>
<dbReference type="Gene3D" id="3.30.470.20">
    <property type="entry name" value="ATP-grasp fold, B domain"/>
    <property type="match status" value="1"/>
</dbReference>
<name>A0AAD9VXZ2_PHOAM</name>
<dbReference type="Proteomes" id="UP001265746">
    <property type="component" value="Unassembled WGS sequence"/>
</dbReference>
<dbReference type="PROSITE" id="PS51221">
    <property type="entry name" value="TTL"/>
    <property type="match status" value="1"/>
</dbReference>
<proteinExistence type="predicted"/>
<accession>A0AAD9VXZ2</accession>
<sequence>MHILVINDDGPPSTHSSPYVHSLVRELQAAGHTVSVCLPHTQRSWIGKAHMIGQTLKPTYYRPPPASSPPAGLGSEDDIGTTHSKPSKAGDVEEWVLVDGTPASCAQIGLHHFFQGRGAVDLVVSGPNYGRNTTAVFALSSGTLGGALEAAACGYRAVALSYAFFTRNHDPEIVGAASRHAVRVVEALARQWPADGSADVYSVNVPLVEGVEQRKTVWAGMLQNYWVKGNSAFEAVDAIDVDGEDEEEEKIREGANGEATKPRVDAGSHDAGGKKGHDHRHFKWAPKLADVMKAVDSAPADCDGRVIRDGHTSVTALKANFWHAAESLQGQELKFDVLSTRQSIHFPPKTGFSHFSSCFDFRDEHEATSALPLRTAGTFGPNTAAKAEDTQVAASSGEEIFAIVDYEDAYVQPIILSALKSLIPPSRLRLLSPDPSRNLKEQVAKGAKVLQIRAYEAIDFDHASSNPAKSLINSYVIRKALIRKHFLSTTVDHWVAKNPTSPLRDHVKASEPFEVDYAEFLDDALDETFDLRASLERNGGGGGTGGEEEEDGAVVEAKDREWWILKPSMSDRGQGIRLFSTMEELQAIFDGWEADAPDSDDEDEGDGAGADSHDDGDGITTSHLRHFVAQPYIHPPLLIPECGNRKFHIRAYVLCVGALKVYVGRSMLALFAGRAYSAPWEKSSSDGNEEEGYLDAHLTNTCIQGPKADAGSVRRFWDVPGLPGAAKDDIFTQVCAVTGEVFEAAAKAMMVHFQPLPFAFEVFGLDFLVDAGGRAWLLEVNAFPDFKQTGDELRDVVAEFWEGAVSKGVGPFVGVGSGSNGSGKEDGMVLVRDVDLGRR</sequence>
<evidence type="ECO:0000313" key="3">
    <source>
        <dbReference type="EMBL" id="KAK2599285.1"/>
    </source>
</evidence>
<feature type="region of interest" description="Disordered" evidence="1">
    <location>
        <begin position="534"/>
        <end position="554"/>
    </location>
</feature>
<feature type="region of interest" description="Disordered" evidence="1">
    <location>
        <begin position="243"/>
        <end position="280"/>
    </location>
</feature>
<dbReference type="InterPro" id="IPR036523">
    <property type="entry name" value="SurE-like_sf"/>
</dbReference>
<dbReference type="InterPro" id="IPR002828">
    <property type="entry name" value="SurE-like_Pase/nucleotidase"/>
</dbReference>
<dbReference type="Pfam" id="PF01975">
    <property type="entry name" value="SurE"/>
    <property type="match status" value="1"/>
</dbReference>
<dbReference type="NCBIfam" id="TIGR00087">
    <property type="entry name" value="surE"/>
    <property type="match status" value="1"/>
</dbReference>
<protein>
    <recommendedName>
        <fullName evidence="2">Survival protein SurE-like phosphatase/nucleotidase domain-containing protein</fullName>
    </recommendedName>
</protein>
<evidence type="ECO:0000313" key="4">
    <source>
        <dbReference type="Proteomes" id="UP001265746"/>
    </source>
</evidence>
<dbReference type="SUPFAM" id="SSF64167">
    <property type="entry name" value="SurE-like"/>
    <property type="match status" value="1"/>
</dbReference>
<comment type="caution">
    <text evidence="3">The sequence shown here is derived from an EMBL/GenBank/DDBJ whole genome shotgun (WGS) entry which is preliminary data.</text>
</comment>
<dbReference type="SUPFAM" id="SSF56059">
    <property type="entry name" value="Glutathione synthetase ATP-binding domain-like"/>
    <property type="match status" value="1"/>
</dbReference>
<dbReference type="AlphaFoldDB" id="A0AAD9VXZ2"/>
<feature type="region of interest" description="Disordered" evidence="1">
    <location>
        <begin position="594"/>
        <end position="620"/>
    </location>
</feature>
<dbReference type="PANTHER" id="PTHR47551">
    <property type="entry name" value="TUBULIN--TYROSINE LIGASE PBY1-RELATED"/>
    <property type="match status" value="1"/>
</dbReference>
<keyword evidence="4" id="KW-1185">Reference proteome</keyword>
<feature type="region of interest" description="Disordered" evidence="1">
    <location>
        <begin position="58"/>
        <end position="87"/>
    </location>
</feature>
<reference evidence="3" key="1">
    <citation type="submission" date="2023-06" db="EMBL/GenBank/DDBJ databases">
        <authorList>
            <person name="Noh H."/>
        </authorList>
    </citation>
    <scope>NUCLEOTIDE SEQUENCE</scope>
    <source>
        <strain evidence="3">DUCC20226</strain>
    </source>
</reference>
<feature type="compositionally biased region" description="Acidic residues" evidence="1">
    <location>
        <begin position="594"/>
        <end position="606"/>
    </location>
</feature>
<feature type="domain" description="Survival protein SurE-like phosphatase/nucleotidase" evidence="2">
    <location>
        <begin position="3"/>
        <end position="226"/>
    </location>
</feature>
<dbReference type="EMBL" id="JAUJFL010000007">
    <property type="protein sequence ID" value="KAK2599285.1"/>
    <property type="molecule type" value="Genomic_DNA"/>
</dbReference>
<organism evidence="3 4">
    <name type="scientific">Phomopsis amygdali</name>
    <name type="common">Fusicoccum amygdali</name>
    <dbReference type="NCBI Taxonomy" id="1214568"/>
    <lineage>
        <taxon>Eukaryota</taxon>
        <taxon>Fungi</taxon>
        <taxon>Dikarya</taxon>
        <taxon>Ascomycota</taxon>
        <taxon>Pezizomycotina</taxon>
        <taxon>Sordariomycetes</taxon>
        <taxon>Sordariomycetidae</taxon>
        <taxon>Diaporthales</taxon>
        <taxon>Diaporthaceae</taxon>
        <taxon>Diaporthe</taxon>
    </lineage>
</organism>
<dbReference type="GO" id="GO:0016787">
    <property type="term" value="F:hydrolase activity"/>
    <property type="evidence" value="ECO:0007669"/>
    <property type="project" value="InterPro"/>
</dbReference>
<gene>
    <name evidence="3" type="ORF">N8I77_011055</name>
</gene>
<feature type="compositionally biased region" description="Basic and acidic residues" evidence="1">
    <location>
        <begin position="249"/>
        <end position="275"/>
    </location>
</feature>